<proteinExistence type="inferred from homology"/>
<comment type="caution">
    <text evidence="4">The sequence shown here is derived from an EMBL/GenBank/DDBJ whole genome shotgun (WGS) entry which is preliminary data.</text>
</comment>
<dbReference type="InterPro" id="IPR020904">
    <property type="entry name" value="Sc_DH/Rdtase_CS"/>
</dbReference>
<comment type="similarity">
    <text evidence="1 3">Belongs to the short-chain dehydrogenases/reductases (SDR) family.</text>
</comment>
<reference evidence="4 5" key="1">
    <citation type="submission" date="2018-08" db="EMBL/GenBank/DDBJ databases">
        <title>Achromobacter xylosoxidans Genome sequencing and assembly.</title>
        <authorList>
            <person name="Wang R."/>
            <person name="Rensing C."/>
            <person name="Li Y."/>
        </authorList>
    </citation>
    <scope>NUCLEOTIDE SEQUENCE [LARGE SCALE GENOMIC DNA]</scope>
    <source>
        <strain evidence="4 5">GD003A</strain>
    </source>
</reference>
<dbReference type="AlphaFoldDB" id="A0A424W4K9"/>
<accession>A0A424W4K9</accession>
<evidence type="ECO:0000256" key="3">
    <source>
        <dbReference type="RuleBase" id="RU000363"/>
    </source>
</evidence>
<dbReference type="CDD" id="cd05233">
    <property type="entry name" value="SDR_c"/>
    <property type="match status" value="1"/>
</dbReference>
<dbReference type="RefSeq" id="WP_118934703.1">
    <property type="nucleotide sequence ID" value="NZ_CP061008.1"/>
</dbReference>
<dbReference type="PANTHER" id="PTHR43391:SF82">
    <property type="entry name" value="OXIDOREDUCTASE SADH-RELATED"/>
    <property type="match status" value="1"/>
</dbReference>
<dbReference type="Proteomes" id="UP000285324">
    <property type="component" value="Unassembled WGS sequence"/>
</dbReference>
<dbReference type="PRINTS" id="PR00081">
    <property type="entry name" value="GDHRDH"/>
</dbReference>
<dbReference type="GO" id="GO:0016491">
    <property type="term" value="F:oxidoreductase activity"/>
    <property type="evidence" value="ECO:0007669"/>
    <property type="project" value="UniProtKB-KW"/>
</dbReference>
<dbReference type="SUPFAM" id="SSF51735">
    <property type="entry name" value="NAD(P)-binding Rossmann-fold domains"/>
    <property type="match status" value="1"/>
</dbReference>
<evidence type="ECO:0000313" key="4">
    <source>
        <dbReference type="EMBL" id="RPJ88185.1"/>
    </source>
</evidence>
<dbReference type="InterPro" id="IPR002347">
    <property type="entry name" value="SDR_fam"/>
</dbReference>
<evidence type="ECO:0000256" key="1">
    <source>
        <dbReference type="ARBA" id="ARBA00006484"/>
    </source>
</evidence>
<dbReference type="OrthoDB" id="9810734at2"/>
<dbReference type="PANTHER" id="PTHR43391">
    <property type="entry name" value="RETINOL DEHYDROGENASE-RELATED"/>
    <property type="match status" value="1"/>
</dbReference>
<dbReference type="Gene3D" id="3.40.50.720">
    <property type="entry name" value="NAD(P)-binding Rossmann-like Domain"/>
    <property type="match status" value="1"/>
</dbReference>
<dbReference type="InterPro" id="IPR036291">
    <property type="entry name" value="NAD(P)-bd_dom_sf"/>
</dbReference>
<dbReference type="PROSITE" id="PS00061">
    <property type="entry name" value="ADH_SHORT"/>
    <property type="match status" value="1"/>
</dbReference>
<sequence length="278" mass="28752">MNDYISGKTIVITGAGGGFGRLVAQKAAARGALVTCGDVNAAAAKETVAGIIAAGGRAQALAADVRILDDLKRLVAASVHEYGSIDVMLNNAGIMPLAFVADHALAYDAWMRCIDINMKGVFNGMIAAHDAMMSQGRGHFVNISSIYGNFPVVGAAIYGATKAAVNFMSEAVRMEARGKIKVTTIKPTGVPSTGLGGSVVNHAAAVGIVGNNMEQFTAMIKGLQDGSLPPHARDPESISHMPLEPESIADAVLLAIDQPWGVSVSDMTVRASADCFVL</sequence>
<evidence type="ECO:0000256" key="2">
    <source>
        <dbReference type="ARBA" id="ARBA00023002"/>
    </source>
</evidence>
<keyword evidence="2" id="KW-0560">Oxidoreductase</keyword>
<name>A0A424W4K9_ALCXX</name>
<dbReference type="Pfam" id="PF00106">
    <property type="entry name" value="adh_short"/>
    <property type="match status" value="1"/>
</dbReference>
<organism evidence="4 5">
    <name type="scientific">Alcaligenes xylosoxydans xylosoxydans</name>
    <name type="common">Achromobacter xylosoxidans</name>
    <dbReference type="NCBI Taxonomy" id="85698"/>
    <lineage>
        <taxon>Bacteria</taxon>
        <taxon>Pseudomonadati</taxon>
        <taxon>Pseudomonadota</taxon>
        <taxon>Betaproteobacteria</taxon>
        <taxon>Burkholderiales</taxon>
        <taxon>Alcaligenaceae</taxon>
        <taxon>Achromobacter</taxon>
    </lineage>
</organism>
<gene>
    <name evidence="4" type="ORF">DY367_29100</name>
</gene>
<evidence type="ECO:0000313" key="5">
    <source>
        <dbReference type="Proteomes" id="UP000285324"/>
    </source>
</evidence>
<dbReference type="EMBL" id="QVXO01000075">
    <property type="protein sequence ID" value="RPJ88185.1"/>
    <property type="molecule type" value="Genomic_DNA"/>
</dbReference>
<protein>
    <submittedName>
        <fullName evidence="4">SDR family NAD(P)-dependent oxidoreductase</fullName>
    </submittedName>
</protein>
<dbReference type="PRINTS" id="PR00080">
    <property type="entry name" value="SDRFAMILY"/>
</dbReference>